<evidence type="ECO:0000313" key="2">
    <source>
        <dbReference type="EMBL" id="CAA2958987.1"/>
    </source>
</evidence>
<dbReference type="AlphaFoldDB" id="A0A8S0Q2S9"/>
<name>A0A8S0Q2S9_OLEEU</name>
<keyword evidence="3" id="KW-1185">Reference proteome</keyword>
<dbReference type="SUPFAM" id="SSF52540">
    <property type="entry name" value="P-loop containing nucleoside triphosphate hydrolases"/>
    <property type="match status" value="1"/>
</dbReference>
<dbReference type="InterPro" id="IPR027417">
    <property type="entry name" value="P-loop_NTPase"/>
</dbReference>
<comment type="caution">
    <text evidence="2">The sequence shown here is derived from an EMBL/GenBank/DDBJ whole genome shotgun (WGS) entry which is preliminary data.</text>
</comment>
<gene>
    <name evidence="2" type="ORF">OLEA9_A002607</name>
</gene>
<evidence type="ECO:0000313" key="3">
    <source>
        <dbReference type="Proteomes" id="UP000594638"/>
    </source>
</evidence>
<dbReference type="Gramene" id="OE9A002607T1">
    <property type="protein sequence ID" value="OE9A002607C1"/>
    <property type="gene ID" value="OE9A002607"/>
</dbReference>
<dbReference type="PRINTS" id="PR00364">
    <property type="entry name" value="DISEASERSIST"/>
</dbReference>
<dbReference type="GO" id="GO:0043531">
    <property type="term" value="F:ADP binding"/>
    <property type="evidence" value="ECO:0007669"/>
    <property type="project" value="InterPro"/>
</dbReference>
<reference evidence="2 3" key="1">
    <citation type="submission" date="2019-12" db="EMBL/GenBank/DDBJ databases">
        <authorList>
            <person name="Alioto T."/>
            <person name="Alioto T."/>
            <person name="Gomez Garrido J."/>
        </authorList>
    </citation>
    <scope>NUCLEOTIDE SEQUENCE [LARGE SCALE GENOMIC DNA]</scope>
</reference>
<dbReference type="Gene3D" id="1.20.5.4130">
    <property type="match status" value="1"/>
</dbReference>
<dbReference type="OrthoDB" id="1750347at2759"/>
<dbReference type="Gene3D" id="3.40.50.300">
    <property type="entry name" value="P-loop containing nucleotide triphosphate hydrolases"/>
    <property type="match status" value="1"/>
</dbReference>
<dbReference type="Pfam" id="PF00931">
    <property type="entry name" value="NB-ARC"/>
    <property type="match status" value="1"/>
</dbReference>
<evidence type="ECO:0000259" key="1">
    <source>
        <dbReference type="Pfam" id="PF00931"/>
    </source>
</evidence>
<organism evidence="2 3">
    <name type="scientific">Olea europaea subsp. europaea</name>
    <dbReference type="NCBI Taxonomy" id="158383"/>
    <lineage>
        <taxon>Eukaryota</taxon>
        <taxon>Viridiplantae</taxon>
        <taxon>Streptophyta</taxon>
        <taxon>Embryophyta</taxon>
        <taxon>Tracheophyta</taxon>
        <taxon>Spermatophyta</taxon>
        <taxon>Magnoliopsida</taxon>
        <taxon>eudicotyledons</taxon>
        <taxon>Gunneridae</taxon>
        <taxon>Pentapetalae</taxon>
        <taxon>asterids</taxon>
        <taxon>lamiids</taxon>
        <taxon>Lamiales</taxon>
        <taxon>Oleaceae</taxon>
        <taxon>Oleeae</taxon>
        <taxon>Olea</taxon>
    </lineage>
</organism>
<accession>A0A8S0Q2S9</accession>
<feature type="domain" description="NB-ARC" evidence="1">
    <location>
        <begin position="148"/>
        <end position="265"/>
    </location>
</feature>
<protein>
    <submittedName>
        <fullName evidence="2">Late blight resistance protein homolog R1B-19</fullName>
    </submittedName>
</protein>
<sequence>MAFAALLSLIHNLEHILHKHLIPQNEQQIETLLERVNSLKDFLENSSPKSRETIESLESKIIDAIYKAEYVVESHISDGLVSESSNNGDESFTNLEKVMEEINSIKQEEMEVEDEIGIQDLQTKMSSLSVASSTASSGKGDVVGLDDGMMKIKKQLTRFSSKRETVSIVETGGIGKTTLAKKVYDDQSIVDHFDIRAWVTVSQDYEVQQILQGLLDSMKKCAKEKKRDEDSNAESSTSAQLKDVLHKNIKGRRYLIVLDDVWDTKV</sequence>
<proteinExistence type="predicted"/>
<dbReference type="InterPro" id="IPR002182">
    <property type="entry name" value="NB-ARC"/>
</dbReference>
<dbReference type="EMBL" id="CACTIH010000299">
    <property type="protein sequence ID" value="CAA2958987.1"/>
    <property type="molecule type" value="Genomic_DNA"/>
</dbReference>
<dbReference type="Proteomes" id="UP000594638">
    <property type="component" value="Unassembled WGS sequence"/>
</dbReference>
<dbReference type="PANTHER" id="PTHR19338:SF60">
    <property type="entry name" value="NB-ARC DOMAIN-CONTAINING PROTEIN"/>
    <property type="match status" value="1"/>
</dbReference>
<dbReference type="PANTHER" id="PTHR19338">
    <property type="entry name" value="TRANSLOCASE OF INNER MITOCHONDRIAL MEMBRANE 13 HOMOLOG"/>
    <property type="match status" value="1"/>
</dbReference>